<evidence type="ECO:0000256" key="11">
    <source>
        <dbReference type="PROSITE-ProRule" id="PRU00421"/>
    </source>
</evidence>
<keyword evidence="10 12" id="KW-0472">Membrane</keyword>
<evidence type="ECO:0000256" key="2">
    <source>
        <dbReference type="ARBA" id="ARBA00022448"/>
    </source>
</evidence>
<dbReference type="InterPro" id="IPR013013">
    <property type="entry name" value="PTS_EIIC_1"/>
</dbReference>
<feature type="transmembrane region" description="Helical" evidence="12">
    <location>
        <begin position="189"/>
        <end position="209"/>
    </location>
</feature>
<feature type="domain" description="PTS EIIB type-1" evidence="13">
    <location>
        <begin position="7"/>
        <end position="90"/>
    </location>
</feature>
<dbReference type="GO" id="GO:0090589">
    <property type="term" value="F:protein-phosphocysteine-trehalose phosphotransferase system transporter activity"/>
    <property type="evidence" value="ECO:0007669"/>
    <property type="project" value="TreeGrafter"/>
</dbReference>
<feature type="domain" description="PTS EIIC type-1" evidence="14">
    <location>
        <begin position="123"/>
        <end position="547"/>
    </location>
</feature>
<dbReference type="GO" id="GO:0016301">
    <property type="term" value="F:kinase activity"/>
    <property type="evidence" value="ECO:0007669"/>
    <property type="project" value="UniProtKB-KW"/>
</dbReference>
<keyword evidence="5" id="KW-0808">Transferase</keyword>
<feature type="transmembrane region" description="Helical" evidence="12">
    <location>
        <begin position="515"/>
        <end position="536"/>
    </location>
</feature>
<feature type="transmembrane region" description="Helical" evidence="12">
    <location>
        <begin position="164"/>
        <end position="182"/>
    </location>
</feature>
<keyword evidence="2" id="KW-0813">Transport</keyword>
<evidence type="ECO:0000256" key="4">
    <source>
        <dbReference type="ARBA" id="ARBA00022597"/>
    </source>
</evidence>
<evidence type="ECO:0000256" key="9">
    <source>
        <dbReference type="ARBA" id="ARBA00022989"/>
    </source>
</evidence>
<dbReference type="InterPro" id="IPR036878">
    <property type="entry name" value="Glu_permease_IIB"/>
</dbReference>
<comment type="subcellular location">
    <subcellularLocation>
        <location evidence="1">Cell membrane</location>
        <topology evidence="1">Multi-pass membrane protein</topology>
    </subcellularLocation>
</comment>
<feature type="transmembrane region" description="Helical" evidence="12">
    <location>
        <begin position="121"/>
        <end position="144"/>
    </location>
</feature>
<name>A0A2K9BVH4_9MOLU</name>
<keyword evidence="3" id="KW-1003">Cell membrane</keyword>
<dbReference type="RefSeq" id="WP_027048537.1">
    <property type="nucleotide sequence ID" value="NZ_CP025257.1"/>
</dbReference>
<dbReference type="PROSITE" id="PS51098">
    <property type="entry name" value="PTS_EIIB_TYPE_1"/>
    <property type="match status" value="1"/>
</dbReference>
<evidence type="ECO:0000256" key="10">
    <source>
        <dbReference type="ARBA" id="ARBA00023136"/>
    </source>
</evidence>
<evidence type="ECO:0000256" key="7">
    <source>
        <dbReference type="ARBA" id="ARBA00022692"/>
    </source>
</evidence>
<dbReference type="AlphaFoldDB" id="A0A2K9BVH4"/>
<feature type="transmembrane region" description="Helical" evidence="12">
    <location>
        <begin position="394"/>
        <end position="417"/>
    </location>
</feature>
<dbReference type="GO" id="GO:0008982">
    <property type="term" value="F:protein-N(PI)-phosphohistidine-sugar phosphotransferase activity"/>
    <property type="evidence" value="ECO:0007669"/>
    <property type="project" value="InterPro"/>
</dbReference>
<dbReference type="Pfam" id="PF00367">
    <property type="entry name" value="PTS_EIIB"/>
    <property type="match status" value="1"/>
</dbReference>
<evidence type="ECO:0000256" key="3">
    <source>
        <dbReference type="ARBA" id="ARBA00022475"/>
    </source>
</evidence>
<dbReference type="GO" id="GO:0015771">
    <property type="term" value="P:trehalose transport"/>
    <property type="evidence" value="ECO:0007669"/>
    <property type="project" value="TreeGrafter"/>
</dbReference>
<dbReference type="PANTHER" id="PTHR30175">
    <property type="entry name" value="PHOSPHOTRANSFERASE SYSTEM TRANSPORT PROTEIN"/>
    <property type="match status" value="1"/>
</dbReference>
<dbReference type="InterPro" id="IPR001996">
    <property type="entry name" value="PTS_IIB_1"/>
</dbReference>
<dbReference type="OrthoDB" id="9769191at2"/>
<keyword evidence="4" id="KW-0762">Sugar transport</keyword>
<evidence type="ECO:0000256" key="12">
    <source>
        <dbReference type="SAM" id="Phobius"/>
    </source>
</evidence>
<evidence type="ECO:0000256" key="8">
    <source>
        <dbReference type="ARBA" id="ARBA00022777"/>
    </source>
</evidence>
<dbReference type="KEGG" id="msyr:CXP39_02835"/>
<feature type="active site" description="Phosphocysteine intermediate; for EIIB activity" evidence="11">
    <location>
        <position position="29"/>
    </location>
</feature>
<feature type="transmembrane region" description="Helical" evidence="12">
    <location>
        <begin position="329"/>
        <end position="345"/>
    </location>
</feature>
<dbReference type="SUPFAM" id="SSF55604">
    <property type="entry name" value="Glucose permease domain IIB"/>
    <property type="match status" value="1"/>
</dbReference>
<dbReference type="PROSITE" id="PS51103">
    <property type="entry name" value="PTS_EIIC_TYPE_1"/>
    <property type="match status" value="1"/>
</dbReference>
<evidence type="ECO:0000313" key="16">
    <source>
        <dbReference type="Proteomes" id="UP000233419"/>
    </source>
</evidence>
<dbReference type="CDD" id="cd00212">
    <property type="entry name" value="PTS_IIB_glc"/>
    <property type="match status" value="1"/>
</dbReference>
<accession>A0A2K9BVH4</accession>
<keyword evidence="6" id="KW-0598">Phosphotransferase system</keyword>
<evidence type="ECO:0000256" key="5">
    <source>
        <dbReference type="ARBA" id="ARBA00022679"/>
    </source>
</evidence>
<evidence type="ECO:0000256" key="1">
    <source>
        <dbReference type="ARBA" id="ARBA00004651"/>
    </source>
</evidence>
<evidence type="ECO:0008006" key="17">
    <source>
        <dbReference type="Google" id="ProtNLM"/>
    </source>
</evidence>
<keyword evidence="16" id="KW-1185">Reference proteome</keyword>
<keyword evidence="7 12" id="KW-0812">Transmembrane</keyword>
<dbReference type="GO" id="GO:0005886">
    <property type="term" value="C:plasma membrane"/>
    <property type="evidence" value="ECO:0007669"/>
    <property type="project" value="UniProtKB-SubCell"/>
</dbReference>
<dbReference type="Pfam" id="PF02378">
    <property type="entry name" value="PTS_EIIC"/>
    <property type="match status" value="1"/>
</dbReference>
<feature type="transmembrane region" description="Helical" evidence="12">
    <location>
        <begin position="302"/>
        <end position="323"/>
    </location>
</feature>
<dbReference type="Proteomes" id="UP000233419">
    <property type="component" value="Chromosome"/>
</dbReference>
<evidence type="ECO:0000256" key="6">
    <source>
        <dbReference type="ARBA" id="ARBA00022683"/>
    </source>
</evidence>
<dbReference type="InterPro" id="IPR003352">
    <property type="entry name" value="PTS_EIIC"/>
</dbReference>
<dbReference type="InterPro" id="IPR018113">
    <property type="entry name" value="PTrfase_EIIB_Cys"/>
</dbReference>
<reference evidence="15 16" key="1">
    <citation type="submission" date="2017-12" db="EMBL/GenBank/DDBJ databases">
        <title>Mesoplasma syrphidae YJS, Complete Genome.</title>
        <authorList>
            <person name="Knight T.F."/>
            <person name="Citino T."/>
            <person name="Rubinstein R."/>
            <person name="Neuschaefer Z."/>
        </authorList>
    </citation>
    <scope>NUCLEOTIDE SEQUENCE [LARGE SCALE GENOMIC DNA]</scope>
    <source>
        <strain evidence="15 16">YJS</strain>
    </source>
</reference>
<dbReference type="PROSITE" id="PS01035">
    <property type="entry name" value="PTS_EIIB_TYPE_1_CYS"/>
    <property type="match status" value="1"/>
</dbReference>
<dbReference type="InterPro" id="IPR050558">
    <property type="entry name" value="PTS_Sugar-Specific_Components"/>
</dbReference>
<dbReference type="GO" id="GO:0009401">
    <property type="term" value="P:phosphoenolpyruvate-dependent sugar phosphotransferase system"/>
    <property type="evidence" value="ECO:0007669"/>
    <property type="project" value="UniProtKB-KW"/>
</dbReference>
<sequence>MKKVNWNTDASQIIKFLGGKENIKDIFHCATRLRFYLKDQSLLEVENLKALSIVKGYNKANDENQLIIGTGVVDKIFKAIQQELNSNSDTGTFSTENAKKERMWKKELSFRSNSLMISKRGLSSFAAIFVPLVPVFIAGGMSLALNSLLQQIYPNSGMGKILDIIGGAILGSLPAFVGYTAAKKWGGNPFLGLAMGLILVAPALLNSYATSQPILLGFDINTPTGEIQSAAEQAYKQWLATNNATEQEFKMSEIVGTYSTLFSGFWKIKLIGYQAQIVPVLLVLAISVNVEKILRKITPDVLAIIVVPLVTVILTTWLAFWAIGPLGQLIGQGFAKGITAIFKYTNYTGIGFGGMIFAGFYPLLVITGLHQGFLPIEAQLLMDSKLQFAHSFSFITPVACVSNIAQGTACLMLIFFIKNKEEKSKSISGSFGANLGITEPAMFGINLQLKPLLVGAIIGSAIGGYWLGMTHTVANSLGSASWIGLVQFDWTTEHIQKYFATNNIHATFANLAPGINVTIAMIISMITTAVSSYLLLKSKWGKYSLEQYKNQISESKSI</sequence>
<keyword evidence="9 12" id="KW-1133">Transmembrane helix</keyword>
<dbReference type="Gene3D" id="3.30.1360.60">
    <property type="entry name" value="Glucose permease domain IIB"/>
    <property type="match status" value="1"/>
</dbReference>
<evidence type="ECO:0000259" key="14">
    <source>
        <dbReference type="PROSITE" id="PS51103"/>
    </source>
</evidence>
<gene>
    <name evidence="15" type="ORF">CXP39_02835</name>
</gene>
<organism evidence="15 16">
    <name type="scientific">Mesoplasma syrphidae</name>
    <dbReference type="NCBI Taxonomy" id="225999"/>
    <lineage>
        <taxon>Bacteria</taxon>
        <taxon>Bacillati</taxon>
        <taxon>Mycoplasmatota</taxon>
        <taxon>Mollicutes</taxon>
        <taxon>Entomoplasmatales</taxon>
        <taxon>Entomoplasmataceae</taxon>
        <taxon>Mesoplasma</taxon>
    </lineage>
</organism>
<dbReference type="PANTHER" id="PTHR30175:SF1">
    <property type="entry name" value="PTS SYSTEM ARBUTIN-, CELLOBIOSE-, AND SALICIN-SPECIFIC EIIBC COMPONENT-RELATED"/>
    <property type="match status" value="1"/>
</dbReference>
<feature type="transmembrane region" description="Helical" evidence="12">
    <location>
        <begin position="352"/>
        <end position="374"/>
    </location>
</feature>
<feature type="transmembrane region" description="Helical" evidence="12">
    <location>
        <begin position="271"/>
        <end position="290"/>
    </location>
</feature>
<proteinExistence type="predicted"/>
<protein>
    <recommendedName>
        <fullName evidence="17">PTS sugar transporter subunit IIA</fullName>
    </recommendedName>
</protein>
<keyword evidence="8" id="KW-0418">Kinase</keyword>
<dbReference type="EMBL" id="CP025257">
    <property type="protein sequence ID" value="AUF83720.1"/>
    <property type="molecule type" value="Genomic_DNA"/>
</dbReference>
<feature type="transmembrane region" description="Helical" evidence="12">
    <location>
        <begin position="452"/>
        <end position="469"/>
    </location>
</feature>
<evidence type="ECO:0000313" key="15">
    <source>
        <dbReference type="EMBL" id="AUF83720.1"/>
    </source>
</evidence>
<evidence type="ECO:0000259" key="13">
    <source>
        <dbReference type="PROSITE" id="PS51098"/>
    </source>
</evidence>